<evidence type="ECO:0000313" key="1">
    <source>
        <dbReference type="EMBL" id="GAA4392886.1"/>
    </source>
</evidence>
<sequence length="287" mass="30438">MGPDPNVAGNTRYEVSLNVFRDCGGATLDLRYNVAVRQGCAGAVAPGSPFLLNRVGIPAYGSPYCPSQAANAVCSSTGGQIAGARPNYEVALYRATVSLPQAPEWLLSVEVNARPALANIEGFSNLRLEAVMRNRIAMGGQVHSVLNTSPTFSTLPVSFVPWNKPVLMNMGAFDADGDSLRFSLDRPLEDCNIPDVYKPIPNQPIERLDTVINGFPIVCAAFATAGTPTTFSAAFPLPSYSVSGVCPVRTASPYFNFNSATGSLAFKPAFYDAATPSSAGKTSTPWW</sequence>
<gene>
    <name evidence="1" type="ORF">GCM10023186_43880</name>
</gene>
<organism evidence="1 2">
    <name type="scientific">Hymenobacter koreensis</name>
    <dbReference type="NCBI Taxonomy" id="1084523"/>
    <lineage>
        <taxon>Bacteria</taxon>
        <taxon>Pseudomonadati</taxon>
        <taxon>Bacteroidota</taxon>
        <taxon>Cytophagia</taxon>
        <taxon>Cytophagales</taxon>
        <taxon>Hymenobacteraceae</taxon>
        <taxon>Hymenobacter</taxon>
    </lineage>
</organism>
<protein>
    <submittedName>
        <fullName evidence="1">Uncharacterized protein</fullName>
    </submittedName>
</protein>
<dbReference type="RefSeq" id="WP_345227779.1">
    <property type="nucleotide sequence ID" value="NZ_BAABHA010000015.1"/>
</dbReference>
<comment type="caution">
    <text evidence="1">The sequence shown here is derived from an EMBL/GenBank/DDBJ whole genome shotgun (WGS) entry which is preliminary data.</text>
</comment>
<dbReference type="EMBL" id="BAABHA010000015">
    <property type="protein sequence ID" value="GAA4392886.1"/>
    <property type="molecule type" value="Genomic_DNA"/>
</dbReference>
<evidence type="ECO:0000313" key="2">
    <source>
        <dbReference type="Proteomes" id="UP001500454"/>
    </source>
</evidence>
<reference evidence="2" key="1">
    <citation type="journal article" date="2019" name="Int. J. Syst. Evol. Microbiol.">
        <title>The Global Catalogue of Microorganisms (GCM) 10K type strain sequencing project: providing services to taxonomists for standard genome sequencing and annotation.</title>
        <authorList>
            <consortium name="The Broad Institute Genomics Platform"/>
            <consortium name="The Broad Institute Genome Sequencing Center for Infectious Disease"/>
            <person name="Wu L."/>
            <person name="Ma J."/>
        </authorList>
    </citation>
    <scope>NUCLEOTIDE SEQUENCE [LARGE SCALE GENOMIC DNA]</scope>
    <source>
        <strain evidence="2">JCM 17924</strain>
    </source>
</reference>
<name>A0ABP8JLV8_9BACT</name>
<keyword evidence="2" id="KW-1185">Reference proteome</keyword>
<proteinExistence type="predicted"/>
<accession>A0ABP8JLV8</accession>
<dbReference type="Proteomes" id="UP001500454">
    <property type="component" value="Unassembled WGS sequence"/>
</dbReference>